<accession>A0A1L8SU33</accession>
<feature type="domain" description="Aminoglycoside phosphotransferase" evidence="1">
    <location>
        <begin position="40"/>
        <end position="224"/>
    </location>
</feature>
<dbReference type="AlphaFoldDB" id="A0A1L8SU33"/>
<comment type="caution">
    <text evidence="2">The sequence shown here is derived from an EMBL/GenBank/DDBJ whole genome shotgun (WGS) entry which is preliminary data.</text>
</comment>
<dbReference type="Proteomes" id="UP000183700">
    <property type="component" value="Unassembled WGS sequence"/>
</dbReference>
<dbReference type="STRING" id="319970.RV00_GL002363"/>
<dbReference type="InterPro" id="IPR052077">
    <property type="entry name" value="CcrZ_PhaseVar_Mediator"/>
</dbReference>
<evidence type="ECO:0000259" key="1">
    <source>
        <dbReference type="Pfam" id="PF01636"/>
    </source>
</evidence>
<dbReference type="Pfam" id="PF01636">
    <property type="entry name" value="APH"/>
    <property type="match status" value="1"/>
</dbReference>
<proteinExistence type="predicted"/>
<sequence>MEFQLDSDWRVQPIKGDTGKTYIGYRDEDRVFIKRNTTPMLAALSREGIAPKLVWIKRTGDGDTLTAQEWLDGRILEPEEIVQRNDVVDVLYHLHHSASLKVMLKKMGGRQVSPQQLLADYEANLPTMIKQNGFIELVYDYLKKNIPTYAKKNYTVVHGDVNHRNWLVCSNYLYLVDWDSVMFADPALDIGTILGNYVPLSSWSKWLVRYGIRPTDENMERVYWYGLMSLLLEIARQYKRQEFHHMNQSILQLKRIFAGS</sequence>
<reference evidence="2 3" key="1">
    <citation type="submission" date="2014-12" db="EMBL/GenBank/DDBJ databases">
        <title>Draft genome sequences of 29 type strains of Enterococci.</title>
        <authorList>
            <person name="Zhong Z."/>
            <person name="Sun Z."/>
            <person name="Liu W."/>
            <person name="Zhang W."/>
            <person name="Zhang H."/>
        </authorList>
    </citation>
    <scope>NUCLEOTIDE SEQUENCE [LARGE SCALE GENOMIC DNA]</scope>
    <source>
        <strain evidence="2 3">DSM 22802</strain>
    </source>
</reference>
<dbReference type="RefSeq" id="WP_071862171.1">
    <property type="nucleotide sequence ID" value="NZ_CAURXW010000028.1"/>
</dbReference>
<dbReference type="GO" id="GO:0016740">
    <property type="term" value="F:transferase activity"/>
    <property type="evidence" value="ECO:0007669"/>
    <property type="project" value="UniProtKB-KW"/>
</dbReference>
<evidence type="ECO:0000313" key="3">
    <source>
        <dbReference type="Proteomes" id="UP000183700"/>
    </source>
</evidence>
<dbReference type="OrthoDB" id="3171511at2"/>
<dbReference type="PANTHER" id="PTHR40086:SF1">
    <property type="entry name" value="CELL CYCLE REGULATOR CCRZ"/>
    <property type="match status" value="1"/>
</dbReference>
<dbReference type="InterPro" id="IPR002575">
    <property type="entry name" value="Aminoglycoside_PTrfase"/>
</dbReference>
<protein>
    <submittedName>
        <fullName evidence="2">Phosphotransferase</fullName>
    </submittedName>
</protein>
<dbReference type="SUPFAM" id="SSF56112">
    <property type="entry name" value="Protein kinase-like (PK-like)"/>
    <property type="match status" value="1"/>
</dbReference>
<name>A0A1L8SU33_9ENTE</name>
<keyword evidence="3" id="KW-1185">Reference proteome</keyword>
<dbReference type="PANTHER" id="PTHR40086">
    <property type="entry name" value="PHOSPHOTRANSFERASE YTMP-RELATED"/>
    <property type="match status" value="1"/>
</dbReference>
<evidence type="ECO:0000313" key="2">
    <source>
        <dbReference type="EMBL" id="OJG35609.1"/>
    </source>
</evidence>
<organism evidence="2 3">
    <name type="scientific">Enterococcus devriesei</name>
    <dbReference type="NCBI Taxonomy" id="319970"/>
    <lineage>
        <taxon>Bacteria</taxon>
        <taxon>Bacillati</taxon>
        <taxon>Bacillota</taxon>
        <taxon>Bacilli</taxon>
        <taxon>Lactobacillales</taxon>
        <taxon>Enterococcaceae</taxon>
        <taxon>Enterococcus</taxon>
    </lineage>
</organism>
<dbReference type="InterPro" id="IPR011009">
    <property type="entry name" value="Kinase-like_dom_sf"/>
</dbReference>
<dbReference type="EMBL" id="JXKM01000005">
    <property type="protein sequence ID" value="OJG35609.1"/>
    <property type="molecule type" value="Genomic_DNA"/>
</dbReference>
<keyword evidence="2" id="KW-0808">Transferase</keyword>
<gene>
    <name evidence="2" type="ORF">RV00_GL002363</name>
</gene>
<dbReference type="Gene3D" id="3.90.1200.10">
    <property type="match status" value="1"/>
</dbReference>